<reference evidence="9 10" key="1">
    <citation type="submission" date="2018-05" db="EMBL/GenBank/DDBJ databases">
        <title>Lujinxingia marina gen. nov. sp. nov., a new facultative anaerobic member of the class Deltaproteobacteria, and proposal of Lujinxingaceae fam. nov.</title>
        <authorList>
            <person name="Li C.-M."/>
        </authorList>
    </citation>
    <scope>NUCLEOTIDE SEQUENCE [LARGE SCALE GENOMIC DNA]</scope>
    <source>
        <strain evidence="9 10">B210</strain>
    </source>
</reference>
<dbReference type="OrthoDB" id="9808559at2"/>
<feature type="binding site" evidence="7">
    <location>
        <position position="87"/>
    </location>
    <ligand>
        <name>[4Fe-4S] cluster</name>
        <dbReference type="ChEBI" id="CHEBI:49883"/>
        <label>1</label>
    </ligand>
</feature>
<feature type="binding site" evidence="7">
    <location>
        <position position="81"/>
    </location>
    <ligand>
        <name>[4Fe-4S] cluster</name>
        <dbReference type="ChEBI" id="CHEBI:49883"/>
        <label>1</label>
    </ligand>
</feature>
<evidence type="ECO:0000256" key="5">
    <source>
        <dbReference type="ARBA" id="ARBA00023004"/>
    </source>
</evidence>
<dbReference type="RefSeq" id="WP_111730216.1">
    <property type="nucleotide sequence ID" value="NZ_QHKO01000005.1"/>
</dbReference>
<dbReference type="GO" id="GO:0051539">
    <property type="term" value="F:4 iron, 4 sulfur cluster binding"/>
    <property type="evidence" value="ECO:0007669"/>
    <property type="project" value="UniProtKB-KW"/>
</dbReference>
<keyword evidence="7" id="KW-0472">Membrane</keyword>
<dbReference type="PROSITE" id="PS00198">
    <property type="entry name" value="4FE4S_FER_1"/>
    <property type="match status" value="2"/>
</dbReference>
<dbReference type="PANTHER" id="PTHR10849">
    <property type="entry name" value="NADH DEHYDROGENASE UBIQUINONE IRON-SULFUR PROTEIN 8, MITOCHONDRIAL"/>
    <property type="match status" value="1"/>
</dbReference>
<comment type="caution">
    <text evidence="9">The sequence shown here is derived from an EMBL/GenBank/DDBJ whole genome shotgun (WGS) entry which is preliminary data.</text>
</comment>
<proteinExistence type="inferred from homology"/>
<feature type="binding site" evidence="7">
    <location>
        <position position="128"/>
    </location>
    <ligand>
        <name>[4Fe-4S] cluster</name>
        <dbReference type="ChEBI" id="CHEBI:49883"/>
        <label>2</label>
    </ligand>
</feature>
<feature type="binding site" evidence="7">
    <location>
        <position position="122"/>
    </location>
    <ligand>
        <name>[4Fe-4S] cluster</name>
        <dbReference type="ChEBI" id="CHEBI:49883"/>
        <label>2</label>
    </ligand>
</feature>
<dbReference type="PROSITE" id="PS51379">
    <property type="entry name" value="4FE4S_FER_2"/>
    <property type="match status" value="2"/>
</dbReference>
<dbReference type="AlphaFoldDB" id="A0A328C5R8"/>
<evidence type="ECO:0000313" key="10">
    <source>
        <dbReference type="Proteomes" id="UP000249169"/>
    </source>
</evidence>
<evidence type="ECO:0000256" key="3">
    <source>
        <dbReference type="ARBA" id="ARBA00022723"/>
    </source>
</evidence>
<dbReference type="InterPro" id="IPR010226">
    <property type="entry name" value="NADH_quinone_OxRdtase_chainI"/>
</dbReference>
<dbReference type="HAMAP" id="MF_01351">
    <property type="entry name" value="NDH1_NuoI"/>
    <property type="match status" value="1"/>
</dbReference>
<dbReference type="PANTHER" id="PTHR10849:SF20">
    <property type="entry name" value="NADH DEHYDROGENASE [UBIQUINONE] IRON-SULFUR PROTEIN 8, MITOCHONDRIAL"/>
    <property type="match status" value="1"/>
</dbReference>
<keyword evidence="10" id="KW-1185">Reference proteome</keyword>
<evidence type="ECO:0000313" key="9">
    <source>
        <dbReference type="EMBL" id="RAL21651.1"/>
    </source>
</evidence>
<dbReference type="GO" id="GO:0048038">
    <property type="term" value="F:quinone binding"/>
    <property type="evidence" value="ECO:0007669"/>
    <property type="project" value="UniProtKB-KW"/>
</dbReference>
<feature type="binding site" evidence="7">
    <location>
        <position position="84"/>
    </location>
    <ligand>
        <name>[4Fe-4S] cluster</name>
        <dbReference type="ChEBI" id="CHEBI:49883"/>
        <label>1</label>
    </ligand>
</feature>
<accession>A0A328C5R8</accession>
<keyword evidence="5 7" id="KW-0408">Iron</keyword>
<comment type="subunit">
    <text evidence="7">NDH-1 is composed of 14 different subunits. Subunits NuoA, H, J, K, L, M, N constitute the membrane sector of the complex.</text>
</comment>
<name>A0A328C5R8_9DELT</name>
<keyword evidence="4 7" id="KW-1278">Translocase</keyword>
<organism evidence="9 10">
    <name type="scientific">Lujinxingia litoralis</name>
    <dbReference type="NCBI Taxonomy" id="2211119"/>
    <lineage>
        <taxon>Bacteria</taxon>
        <taxon>Deltaproteobacteria</taxon>
        <taxon>Bradymonadales</taxon>
        <taxon>Lujinxingiaceae</taxon>
        <taxon>Lujinxingia</taxon>
    </lineage>
</organism>
<evidence type="ECO:0000256" key="2">
    <source>
        <dbReference type="ARBA" id="ARBA00022485"/>
    </source>
</evidence>
<keyword evidence="6 7" id="KW-0411">Iron-sulfur</keyword>
<dbReference type="GO" id="GO:0050136">
    <property type="term" value="F:NADH dehydrogenase (quinone) (non-electrogenic) activity"/>
    <property type="evidence" value="ECO:0007669"/>
    <property type="project" value="UniProtKB-UniRule"/>
</dbReference>
<comment type="cofactor">
    <cofactor evidence="7">
        <name>[4Fe-4S] cluster</name>
        <dbReference type="ChEBI" id="CHEBI:49883"/>
    </cofactor>
    <text evidence="7">Binds 2 [4Fe-4S] clusters per subunit.</text>
</comment>
<feature type="domain" description="4Fe-4S ferredoxin-type" evidence="8">
    <location>
        <begin position="113"/>
        <end position="142"/>
    </location>
</feature>
<dbReference type="SUPFAM" id="SSF54862">
    <property type="entry name" value="4Fe-4S ferredoxins"/>
    <property type="match status" value="1"/>
</dbReference>
<evidence type="ECO:0000256" key="1">
    <source>
        <dbReference type="ARBA" id="ARBA00010277"/>
    </source>
</evidence>
<keyword evidence="2 7" id="KW-0004">4Fe-4S</keyword>
<feature type="domain" description="4Fe-4S ferredoxin-type" evidence="8">
    <location>
        <begin position="69"/>
        <end position="101"/>
    </location>
</feature>
<dbReference type="Pfam" id="PF00037">
    <property type="entry name" value="Fer4"/>
    <property type="match status" value="1"/>
</dbReference>
<protein>
    <recommendedName>
        <fullName evidence="7">NADH-quinone oxidoreductase subunit I</fullName>
        <ecNumber evidence="7">7.1.1.-</ecNumber>
    </recommendedName>
    <alternativeName>
        <fullName evidence="7">NADH dehydrogenase I subunit I</fullName>
    </alternativeName>
    <alternativeName>
        <fullName evidence="7">NDH-1 subunit I</fullName>
    </alternativeName>
</protein>
<gene>
    <name evidence="7" type="primary">nuoI</name>
    <name evidence="9" type="ORF">DL240_12400</name>
</gene>
<evidence type="ECO:0000256" key="6">
    <source>
        <dbReference type="ARBA" id="ARBA00023014"/>
    </source>
</evidence>
<feature type="binding site" evidence="7">
    <location>
        <position position="125"/>
    </location>
    <ligand>
        <name>[4Fe-4S] cluster</name>
        <dbReference type="ChEBI" id="CHEBI:49883"/>
        <label>2</label>
    </ligand>
</feature>
<dbReference type="InterPro" id="IPR017896">
    <property type="entry name" value="4Fe4S_Fe-S-bd"/>
</dbReference>
<feature type="binding site" evidence="7">
    <location>
        <position position="91"/>
    </location>
    <ligand>
        <name>[4Fe-4S] cluster</name>
        <dbReference type="ChEBI" id="CHEBI:49883"/>
        <label>2</label>
    </ligand>
</feature>
<keyword evidence="3 7" id="KW-0479">Metal-binding</keyword>
<dbReference type="GO" id="GO:0005506">
    <property type="term" value="F:iron ion binding"/>
    <property type="evidence" value="ECO:0007669"/>
    <property type="project" value="UniProtKB-UniRule"/>
</dbReference>
<dbReference type="GO" id="GO:0005886">
    <property type="term" value="C:plasma membrane"/>
    <property type="evidence" value="ECO:0007669"/>
    <property type="project" value="UniProtKB-SubCell"/>
</dbReference>
<comment type="function">
    <text evidence="7">NDH-1 shuttles electrons from NADH, via FMN and iron-sulfur (Fe-S) centers, to quinones in the respiratory chain. The immediate electron acceptor for the enzyme in this species is believed to be ubiquinone. Couples the redox reaction to proton translocation (for every two electrons transferred, four hydrogen ions are translocated across the cytoplasmic membrane), and thus conserves the redox energy in a proton gradient.</text>
</comment>
<evidence type="ECO:0000256" key="4">
    <source>
        <dbReference type="ARBA" id="ARBA00022967"/>
    </source>
</evidence>
<dbReference type="Gene3D" id="3.30.70.3270">
    <property type="match status" value="1"/>
</dbReference>
<keyword evidence="7" id="KW-0874">Quinone</keyword>
<comment type="subcellular location">
    <subcellularLocation>
        <location evidence="7">Cell membrane</location>
        <topology evidence="7">Peripheral membrane protein</topology>
    </subcellularLocation>
</comment>
<dbReference type="GO" id="GO:0009060">
    <property type="term" value="P:aerobic respiration"/>
    <property type="evidence" value="ECO:0007669"/>
    <property type="project" value="TreeGrafter"/>
</dbReference>
<dbReference type="InterPro" id="IPR017900">
    <property type="entry name" value="4Fe4S_Fe_S_CS"/>
</dbReference>
<dbReference type="EMBL" id="QHKO01000005">
    <property type="protein sequence ID" value="RAL21651.1"/>
    <property type="molecule type" value="Genomic_DNA"/>
</dbReference>
<evidence type="ECO:0000259" key="8">
    <source>
        <dbReference type="PROSITE" id="PS51379"/>
    </source>
</evidence>
<keyword evidence="7" id="KW-0830">Ubiquinone</keyword>
<sequence>MATVNVKVIDRQPQSLWEKTYIPEIIRGLAVTTGHFFRNLNPNHEKRTIFTRNYPEEPTIYPERYRGLHRLMLRDDGQVRCVACMCCSTICPADCIHIEAGEHDDPTIEKYPAVFVIDELRCIVCGLCVEACPCDAIRMDSGTHIPPYGAREDAFYNRDLLMSRGGLSMAAQGGKR</sequence>
<keyword evidence="7" id="KW-1003">Cell membrane</keyword>
<evidence type="ECO:0000256" key="7">
    <source>
        <dbReference type="HAMAP-Rule" id="MF_01351"/>
    </source>
</evidence>
<feature type="binding site" evidence="7">
    <location>
        <position position="132"/>
    </location>
    <ligand>
        <name>[4Fe-4S] cluster</name>
        <dbReference type="ChEBI" id="CHEBI:49883"/>
        <label>1</label>
    </ligand>
</feature>
<comment type="catalytic activity">
    <reaction evidence="7">
        <text>a quinone + NADH + 5 H(+)(in) = a quinol + NAD(+) + 4 H(+)(out)</text>
        <dbReference type="Rhea" id="RHEA:57888"/>
        <dbReference type="ChEBI" id="CHEBI:15378"/>
        <dbReference type="ChEBI" id="CHEBI:24646"/>
        <dbReference type="ChEBI" id="CHEBI:57540"/>
        <dbReference type="ChEBI" id="CHEBI:57945"/>
        <dbReference type="ChEBI" id="CHEBI:132124"/>
    </reaction>
</comment>
<dbReference type="Proteomes" id="UP000249169">
    <property type="component" value="Unassembled WGS sequence"/>
</dbReference>
<keyword evidence="7" id="KW-0520">NAD</keyword>
<dbReference type="EC" id="7.1.1.-" evidence="7"/>
<comment type="similarity">
    <text evidence="1 7">Belongs to the complex I 23 kDa subunit family.</text>
</comment>